<evidence type="ECO:0000259" key="1">
    <source>
        <dbReference type="PROSITE" id="PS51186"/>
    </source>
</evidence>
<dbReference type="EMBL" id="JBHFFA010000001">
    <property type="protein sequence ID" value="KAL2650352.1"/>
    <property type="molecule type" value="Genomic_DNA"/>
</dbReference>
<dbReference type="PROSITE" id="PS51186">
    <property type="entry name" value="GNAT"/>
    <property type="match status" value="1"/>
</dbReference>
<dbReference type="SUPFAM" id="SSF55729">
    <property type="entry name" value="Acyl-CoA N-acyltransferases (Nat)"/>
    <property type="match status" value="1"/>
</dbReference>
<dbReference type="Gene3D" id="3.40.630.30">
    <property type="match status" value="1"/>
</dbReference>
<sequence length="325" mass="35937">MAMATSSYSPLGVCPKSKKFVRQFQPPVARKLHPQSQKYQSSVLRVISAPYVWTKPSSTSTTGSSKAAVSAGFQPKNIPSSGSYKEVRALSTETAQQLSSSIPVEGEKDDLNLVVELAKSEEKLRAAAALRARSFYTYPEDRSETARKMHQQMKADDEWAVLTRKTGGLEQGYPRTSCVIASCPSSEVADFGTDLHDCCKVIGPQTESYLLVGTLDLNQGPSLPGEIMGEHPTGPEAEYRRAYLSNVCVAKEVRRRGVGMVLVEHAKTTAKQWGISDLYVHVVVENISARKLYEKAGFVYEKEESVKEARNLGRPRRYILRTKLI</sequence>
<dbReference type="PANTHER" id="PTHR47876">
    <property type="entry name" value="OS08G0260000 PROTEIN"/>
    <property type="match status" value="1"/>
</dbReference>
<dbReference type="CDD" id="cd04301">
    <property type="entry name" value="NAT_SF"/>
    <property type="match status" value="1"/>
</dbReference>
<comment type="caution">
    <text evidence="2">The sequence shown here is derived from an EMBL/GenBank/DDBJ whole genome shotgun (WGS) entry which is preliminary data.</text>
</comment>
<dbReference type="InterPro" id="IPR000182">
    <property type="entry name" value="GNAT_dom"/>
</dbReference>
<protein>
    <recommendedName>
        <fullName evidence="1">N-acetyltransferase domain-containing protein</fullName>
    </recommendedName>
</protein>
<gene>
    <name evidence="2" type="ORF">R1flu_018480</name>
</gene>
<organism evidence="2 3">
    <name type="scientific">Riccia fluitans</name>
    <dbReference type="NCBI Taxonomy" id="41844"/>
    <lineage>
        <taxon>Eukaryota</taxon>
        <taxon>Viridiplantae</taxon>
        <taxon>Streptophyta</taxon>
        <taxon>Embryophyta</taxon>
        <taxon>Marchantiophyta</taxon>
        <taxon>Marchantiopsida</taxon>
        <taxon>Marchantiidae</taxon>
        <taxon>Marchantiales</taxon>
        <taxon>Ricciaceae</taxon>
        <taxon>Riccia</taxon>
    </lineage>
</organism>
<reference evidence="2 3" key="1">
    <citation type="submission" date="2024-09" db="EMBL/GenBank/DDBJ databases">
        <title>Chromosome-scale assembly of Riccia fluitans.</title>
        <authorList>
            <person name="Paukszto L."/>
            <person name="Sawicki J."/>
            <person name="Karawczyk K."/>
            <person name="Piernik-Szablinska J."/>
            <person name="Szczecinska M."/>
            <person name="Mazdziarz M."/>
        </authorList>
    </citation>
    <scope>NUCLEOTIDE SEQUENCE [LARGE SCALE GENOMIC DNA]</scope>
    <source>
        <strain evidence="2">Rf_01</strain>
        <tissue evidence="2">Aerial parts of the thallus</tissue>
    </source>
</reference>
<feature type="domain" description="N-acetyltransferase" evidence="1">
    <location>
        <begin position="179"/>
        <end position="325"/>
    </location>
</feature>
<dbReference type="Proteomes" id="UP001605036">
    <property type="component" value="Unassembled WGS sequence"/>
</dbReference>
<dbReference type="Pfam" id="PF00583">
    <property type="entry name" value="Acetyltransf_1"/>
    <property type="match status" value="1"/>
</dbReference>
<evidence type="ECO:0000313" key="2">
    <source>
        <dbReference type="EMBL" id="KAL2650352.1"/>
    </source>
</evidence>
<proteinExistence type="predicted"/>
<dbReference type="InterPro" id="IPR016181">
    <property type="entry name" value="Acyl_CoA_acyltransferase"/>
</dbReference>
<keyword evidence="3" id="KW-1185">Reference proteome</keyword>
<name>A0ABD1ZG58_9MARC</name>
<dbReference type="PANTHER" id="PTHR47876:SF2">
    <property type="entry name" value="GCN5-RELATED N-ACETYLTRANSFERASE 7, CHLOROPLASTIC"/>
    <property type="match status" value="1"/>
</dbReference>
<accession>A0ABD1ZG58</accession>
<evidence type="ECO:0000313" key="3">
    <source>
        <dbReference type="Proteomes" id="UP001605036"/>
    </source>
</evidence>
<dbReference type="AlphaFoldDB" id="A0ABD1ZG58"/>